<feature type="active site" evidence="14">
    <location>
        <position position="243"/>
    </location>
</feature>
<dbReference type="HAMAP" id="MF_01249">
    <property type="entry name" value="HPr_kinase"/>
    <property type="match status" value="1"/>
</dbReference>
<name>A0AAE3HID6_9FIRM</name>
<evidence type="ECO:0000259" key="16">
    <source>
        <dbReference type="Pfam" id="PF07475"/>
    </source>
</evidence>
<dbReference type="GO" id="GO:0000155">
    <property type="term" value="F:phosphorelay sensor kinase activity"/>
    <property type="evidence" value="ECO:0007669"/>
    <property type="project" value="InterPro"/>
</dbReference>
<evidence type="ECO:0000256" key="11">
    <source>
        <dbReference type="ARBA" id="ARBA00023268"/>
    </source>
</evidence>
<dbReference type="NCBIfam" id="TIGR00679">
    <property type="entry name" value="hpr-ser"/>
    <property type="match status" value="1"/>
</dbReference>
<keyword evidence="18" id="KW-1185">Reference proteome</keyword>
<keyword evidence="12 14" id="KW-0119">Carbohydrate metabolism</keyword>
<keyword evidence="6 14" id="KW-0479">Metal-binding</keyword>
<evidence type="ECO:0000256" key="8">
    <source>
        <dbReference type="ARBA" id="ARBA00022777"/>
    </source>
</evidence>
<dbReference type="PANTHER" id="PTHR30305">
    <property type="entry name" value="PROTEIN YJDM-RELATED"/>
    <property type="match status" value="1"/>
</dbReference>
<evidence type="ECO:0000256" key="3">
    <source>
        <dbReference type="ARBA" id="ARBA00006883"/>
    </source>
</evidence>
<dbReference type="SUPFAM" id="SSF75138">
    <property type="entry name" value="HprK N-terminal domain-like"/>
    <property type="match status" value="1"/>
</dbReference>
<dbReference type="Gene3D" id="3.40.50.300">
    <property type="entry name" value="P-loop containing nucleotide triphosphate hydrolases"/>
    <property type="match status" value="1"/>
</dbReference>
<proteinExistence type="inferred from homology"/>
<feature type="domain" description="HPr(Ser) kinase/phosphorylase N-terminal" evidence="15">
    <location>
        <begin position="5"/>
        <end position="127"/>
    </location>
</feature>
<feature type="binding site" evidence="14">
    <location>
        <begin position="153"/>
        <end position="160"/>
    </location>
    <ligand>
        <name>ATP</name>
        <dbReference type="ChEBI" id="CHEBI:30616"/>
    </ligand>
</feature>
<organism evidence="17 18">
    <name type="scientific">Irregularibacter muris</name>
    <dbReference type="NCBI Taxonomy" id="1796619"/>
    <lineage>
        <taxon>Bacteria</taxon>
        <taxon>Bacillati</taxon>
        <taxon>Bacillota</taxon>
        <taxon>Clostridia</taxon>
        <taxon>Eubacteriales</taxon>
        <taxon>Eubacteriaceae</taxon>
        <taxon>Irregularibacter</taxon>
    </lineage>
</organism>
<protein>
    <recommendedName>
        <fullName evidence="14">HPr kinase/phosphorylase</fullName>
        <shortName evidence="14">HPrK/P</shortName>
        <ecNumber evidence="14">2.7.11.-</ecNumber>
        <ecNumber evidence="14">2.7.4.-</ecNumber>
    </recommendedName>
    <alternativeName>
        <fullName evidence="14">HPr(Ser) kinase/phosphorylase</fullName>
    </alternativeName>
</protein>
<comment type="catalytic activity">
    <reaction evidence="13 14">
        <text>[HPr protein]-O-phospho-L-serine + phosphate + H(+) = [HPr protein]-L-serine + diphosphate</text>
        <dbReference type="Rhea" id="RHEA:46604"/>
        <dbReference type="Rhea" id="RHEA-COMP:11602"/>
        <dbReference type="Rhea" id="RHEA-COMP:11603"/>
        <dbReference type="ChEBI" id="CHEBI:15378"/>
        <dbReference type="ChEBI" id="CHEBI:29999"/>
        <dbReference type="ChEBI" id="CHEBI:33019"/>
        <dbReference type="ChEBI" id="CHEBI:43474"/>
        <dbReference type="ChEBI" id="CHEBI:83421"/>
    </reaction>
</comment>
<keyword evidence="7 14" id="KW-0547">Nucleotide-binding</keyword>
<dbReference type="Proteomes" id="UP001205748">
    <property type="component" value="Unassembled WGS sequence"/>
</dbReference>
<dbReference type="InterPro" id="IPR003755">
    <property type="entry name" value="HPr(Ser)_kin/Pase"/>
</dbReference>
<feature type="active site" evidence="14">
    <location>
        <position position="138"/>
    </location>
</feature>
<dbReference type="RefSeq" id="WP_257531175.1">
    <property type="nucleotide sequence ID" value="NZ_JANKAS010000007.1"/>
</dbReference>
<dbReference type="GO" id="GO:0005524">
    <property type="term" value="F:ATP binding"/>
    <property type="evidence" value="ECO:0007669"/>
    <property type="project" value="UniProtKB-UniRule"/>
</dbReference>
<dbReference type="GO" id="GO:0006109">
    <property type="term" value="P:regulation of carbohydrate metabolic process"/>
    <property type="evidence" value="ECO:0007669"/>
    <property type="project" value="UniProtKB-UniRule"/>
</dbReference>
<dbReference type="AlphaFoldDB" id="A0AAE3HID6"/>
<comment type="subunit">
    <text evidence="14">Homohexamer.</text>
</comment>
<gene>
    <name evidence="14 17" type="primary">hprK</name>
    <name evidence="17" type="ORF">NSA47_09095</name>
</gene>
<evidence type="ECO:0000259" key="15">
    <source>
        <dbReference type="Pfam" id="PF02603"/>
    </source>
</evidence>
<feature type="domain" description="HPr kinase/phosphorylase C-terminal" evidence="16">
    <location>
        <begin position="129"/>
        <end position="298"/>
    </location>
</feature>
<keyword evidence="9 14" id="KW-0067">ATP-binding</keyword>
<dbReference type="EMBL" id="JANKAS010000007">
    <property type="protein sequence ID" value="MCR1899138.1"/>
    <property type="molecule type" value="Genomic_DNA"/>
</dbReference>
<keyword evidence="10 14" id="KW-0460">Magnesium</keyword>
<dbReference type="PANTHER" id="PTHR30305:SF1">
    <property type="entry name" value="HPR KINASE_PHOSPHORYLASE"/>
    <property type="match status" value="1"/>
</dbReference>
<dbReference type="InterPro" id="IPR011126">
    <property type="entry name" value="Hpr_kin/Pase_Hpr_N"/>
</dbReference>
<keyword evidence="8 14" id="KW-0418">Kinase</keyword>
<evidence type="ECO:0000256" key="9">
    <source>
        <dbReference type="ARBA" id="ARBA00022840"/>
    </source>
</evidence>
<dbReference type="InterPro" id="IPR011104">
    <property type="entry name" value="Hpr_kin/Pase_C"/>
</dbReference>
<comment type="miscellaneous">
    <text evidence="14">Both phosphorylation and phosphorolysis are carried out by the same active site and suggest a common mechanism for both reactions.</text>
</comment>
<dbReference type="GO" id="GO:0004712">
    <property type="term" value="F:protein serine/threonine/tyrosine kinase activity"/>
    <property type="evidence" value="ECO:0007669"/>
    <property type="project" value="UniProtKB-UniRule"/>
</dbReference>
<comment type="similarity">
    <text evidence="3 14">Belongs to the HPrK/P family.</text>
</comment>
<evidence type="ECO:0000256" key="13">
    <source>
        <dbReference type="ARBA" id="ARBA00047657"/>
    </source>
</evidence>
<comment type="catalytic activity">
    <reaction evidence="1 14">
        <text>[HPr protein]-L-serine + ATP = [HPr protein]-O-phospho-L-serine + ADP + H(+)</text>
        <dbReference type="Rhea" id="RHEA:46600"/>
        <dbReference type="Rhea" id="RHEA-COMP:11602"/>
        <dbReference type="Rhea" id="RHEA-COMP:11603"/>
        <dbReference type="ChEBI" id="CHEBI:15378"/>
        <dbReference type="ChEBI" id="CHEBI:29999"/>
        <dbReference type="ChEBI" id="CHEBI:30616"/>
        <dbReference type="ChEBI" id="CHEBI:83421"/>
        <dbReference type="ChEBI" id="CHEBI:456216"/>
    </reaction>
</comment>
<feature type="binding site" evidence="14">
    <location>
        <position position="202"/>
    </location>
    <ligand>
        <name>Mg(2+)</name>
        <dbReference type="ChEBI" id="CHEBI:18420"/>
    </ligand>
</feature>
<dbReference type="SUPFAM" id="SSF53795">
    <property type="entry name" value="PEP carboxykinase-like"/>
    <property type="match status" value="1"/>
</dbReference>
<evidence type="ECO:0000256" key="12">
    <source>
        <dbReference type="ARBA" id="ARBA00023277"/>
    </source>
</evidence>
<dbReference type="InterPro" id="IPR027417">
    <property type="entry name" value="P-loop_NTPase"/>
</dbReference>
<dbReference type="FunFam" id="3.40.50.300:FF:000174">
    <property type="entry name" value="HPr kinase/phosphorylase"/>
    <property type="match status" value="1"/>
</dbReference>
<dbReference type="Gene3D" id="3.40.1390.20">
    <property type="entry name" value="HprK N-terminal domain-like"/>
    <property type="match status" value="1"/>
</dbReference>
<evidence type="ECO:0000256" key="4">
    <source>
        <dbReference type="ARBA" id="ARBA00022527"/>
    </source>
</evidence>
<feature type="binding site" evidence="14">
    <location>
        <position position="160"/>
    </location>
    <ligand>
        <name>Mg(2+)</name>
        <dbReference type="ChEBI" id="CHEBI:18420"/>
    </ligand>
</feature>
<feature type="region of interest" description="Important for the catalytic mechanism of dephosphorylation" evidence="14">
    <location>
        <begin position="264"/>
        <end position="269"/>
    </location>
</feature>
<dbReference type="GO" id="GO:0004674">
    <property type="term" value="F:protein serine/threonine kinase activity"/>
    <property type="evidence" value="ECO:0007669"/>
    <property type="project" value="UniProtKB-KW"/>
</dbReference>
<feature type="active site" evidence="14">
    <location>
        <position position="159"/>
    </location>
</feature>
<dbReference type="InterPro" id="IPR028979">
    <property type="entry name" value="Ser_kin/Pase_Hpr-like_N_sf"/>
</dbReference>
<evidence type="ECO:0000256" key="2">
    <source>
        <dbReference type="ARBA" id="ARBA00001946"/>
    </source>
</evidence>
<comment type="cofactor">
    <cofactor evidence="2 14">
        <name>Mg(2+)</name>
        <dbReference type="ChEBI" id="CHEBI:18420"/>
    </cofactor>
</comment>
<comment type="domain">
    <text evidence="14">The Walker A ATP-binding motif also binds Pi and PPi.</text>
</comment>
<dbReference type="EC" id="2.7.11.-" evidence="14"/>
<reference evidence="17" key="1">
    <citation type="submission" date="2022-07" db="EMBL/GenBank/DDBJ databases">
        <title>Enhanced cultured diversity of the mouse gut microbiota enables custom-made synthetic communities.</title>
        <authorList>
            <person name="Afrizal A."/>
        </authorList>
    </citation>
    <scope>NUCLEOTIDE SEQUENCE</scope>
    <source>
        <strain evidence="17">DSM 28593</strain>
    </source>
</reference>
<evidence type="ECO:0000256" key="1">
    <source>
        <dbReference type="ARBA" id="ARBA00001120"/>
    </source>
</evidence>
<keyword evidence="4 14" id="KW-0723">Serine/threonine-protein kinase</keyword>
<comment type="caution">
    <text evidence="17">The sequence shown here is derived from an EMBL/GenBank/DDBJ whole genome shotgun (WGS) entry which is preliminary data.</text>
</comment>
<evidence type="ECO:0000256" key="5">
    <source>
        <dbReference type="ARBA" id="ARBA00022679"/>
    </source>
</evidence>
<accession>A0AAE3HID6</accession>
<dbReference type="CDD" id="cd01918">
    <property type="entry name" value="HprK_C"/>
    <property type="match status" value="1"/>
</dbReference>
<evidence type="ECO:0000313" key="18">
    <source>
        <dbReference type="Proteomes" id="UP001205748"/>
    </source>
</evidence>
<feature type="region of interest" description="Important for the catalytic mechanism of both phosphorylation and dephosphorylation" evidence="14">
    <location>
        <begin position="201"/>
        <end position="210"/>
    </location>
</feature>
<evidence type="ECO:0000256" key="14">
    <source>
        <dbReference type="HAMAP-Rule" id="MF_01249"/>
    </source>
</evidence>
<comment type="function">
    <text evidence="14">Catalyzes the ATP- as well as the pyrophosphate-dependent phosphorylation of a specific serine residue in HPr, a phosphocarrier protein of the phosphoenolpyruvate-dependent sugar phosphotransferase system (PTS). HprK/P also catalyzes the pyrophosphate-producing, inorganic phosphate-dependent dephosphorylation (phosphorolysis) of seryl-phosphorylated HPr (P-Ser-HPr). The two antagonistic activities of HprK/P are regulated by several intracellular metabolites, which change their concentration in response to the absence or presence of rapidly metabolisable carbon sources (glucose, fructose, etc.) in the growth medium. Therefore, by controlling the phosphorylation state of HPr, HPrK/P is a sensor enzyme that plays a major role in the regulation of carbon metabolism and sugar transport: it mediates carbon catabolite repression (CCR), and regulates PTS-catalyzed carbohydrate uptake and inducer exclusion.</text>
</comment>
<feature type="active site" description="Proton acceptor; for phosphorylation activity. Proton donor; for dephosphorylation activity" evidence="14">
    <location>
        <position position="177"/>
    </location>
</feature>
<evidence type="ECO:0000313" key="17">
    <source>
        <dbReference type="EMBL" id="MCR1899138.1"/>
    </source>
</evidence>
<evidence type="ECO:0000256" key="10">
    <source>
        <dbReference type="ARBA" id="ARBA00022842"/>
    </source>
</evidence>
<keyword evidence="11 14" id="KW-0511">Multifunctional enzyme</keyword>
<keyword evidence="5 14" id="KW-0808">Transferase</keyword>
<dbReference type="EC" id="2.7.4.-" evidence="14"/>
<dbReference type="Pfam" id="PF07475">
    <property type="entry name" value="Hpr_kinase_C"/>
    <property type="match status" value="1"/>
</dbReference>
<dbReference type="GO" id="GO:0000287">
    <property type="term" value="F:magnesium ion binding"/>
    <property type="evidence" value="ECO:0007669"/>
    <property type="project" value="UniProtKB-UniRule"/>
</dbReference>
<evidence type="ECO:0000256" key="7">
    <source>
        <dbReference type="ARBA" id="ARBA00022741"/>
    </source>
</evidence>
<dbReference type="Pfam" id="PF02603">
    <property type="entry name" value="Hpr_kinase_N"/>
    <property type="match status" value="1"/>
</dbReference>
<evidence type="ECO:0000256" key="6">
    <source>
        <dbReference type="ARBA" id="ARBA00022723"/>
    </source>
</evidence>
<sequence length="316" mass="36102">MSALRVQEMSAEMNLEIIYQGSNLALDISSSDINRPGLQLYGYFEYFDQDRVQILGKVEWSYLSSLSPEERRVKLENFFSRYFPCLIIAWDLEVFPEIIEYAKKYDRTVLRTPLHTTKVMYNVINYLDEKLAPQVRLHGVLVEVYGIGIFITGSSGVGKSETALELVKRGHRLIADDLVQIKQIAGNQLIGEAPEVLKYFIEIRGVGIIDVKTLYGVGAIKDSMEIDMVIHLEDWQEGKYYDRLGLENEMMDIMDVAVPKVTIPVMPGRNLSIIIETAARNHREKIMGYNAAQAFVDKVYQITTNQAAQEEEEMEK</sequence>